<sequence length="161" mass="17736">MPAADAWPAALGQLSRARNGEPAFLEAHHLEAASRLQKLFERSRLRARTTMNYGPRVDRGHGGHTDDVGDMALDARRQLAAIYADLPRDCAQIVLDVCGYEKGLQDIERERGWPRRSAKLVLRIGLEALAARFGLTASVTGRETATTRNWLGDGARPTEFG</sequence>
<dbReference type="InterPro" id="IPR045599">
    <property type="entry name" value="DUF6456"/>
</dbReference>
<protein>
    <submittedName>
        <fullName evidence="2">DUF6456 domain-containing protein</fullName>
    </submittedName>
</protein>
<organism evidence="2 3">
    <name type="scientific">Pelagibacterium flavum</name>
    <dbReference type="NCBI Taxonomy" id="2984530"/>
    <lineage>
        <taxon>Bacteria</taxon>
        <taxon>Pseudomonadati</taxon>
        <taxon>Pseudomonadota</taxon>
        <taxon>Alphaproteobacteria</taxon>
        <taxon>Hyphomicrobiales</taxon>
        <taxon>Devosiaceae</taxon>
        <taxon>Pelagibacterium</taxon>
    </lineage>
</organism>
<name>A0ABY6IPL0_9HYPH</name>
<dbReference type="EMBL" id="CP107716">
    <property type="protein sequence ID" value="UYQ71394.1"/>
    <property type="molecule type" value="Genomic_DNA"/>
</dbReference>
<dbReference type="Proteomes" id="UP001163882">
    <property type="component" value="Chromosome"/>
</dbReference>
<evidence type="ECO:0000313" key="2">
    <source>
        <dbReference type="EMBL" id="UYQ71394.1"/>
    </source>
</evidence>
<accession>A0ABY6IPL0</accession>
<evidence type="ECO:0000259" key="1">
    <source>
        <dbReference type="Pfam" id="PF20057"/>
    </source>
</evidence>
<evidence type="ECO:0000313" key="3">
    <source>
        <dbReference type="Proteomes" id="UP001163882"/>
    </source>
</evidence>
<dbReference type="RefSeq" id="WP_264225046.1">
    <property type="nucleotide sequence ID" value="NZ_CP107716.1"/>
</dbReference>
<reference evidence="2" key="1">
    <citation type="submission" date="2022-10" db="EMBL/GenBank/DDBJ databases">
        <title>YIM 151497 complete genome.</title>
        <authorList>
            <person name="Chen X."/>
        </authorList>
    </citation>
    <scope>NUCLEOTIDE SEQUENCE</scope>
    <source>
        <strain evidence="2">YIM 151497</strain>
    </source>
</reference>
<gene>
    <name evidence="2" type="ORF">OF122_15255</name>
</gene>
<feature type="domain" description="DUF6456" evidence="1">
    <location>
        <begin position="13"/>
        <end position="133"/>
    </location>
</feature>
<proteinExistence type="predicted"/>
<keyword evidence="3" id="KW-1185">Reference proteome</keyword>
<dbReference type="Pfam" id="PF20057">
    <property type="entry name" value="DUF6456"/>
    <property type="match status" value="1"/>
</dbReference>